<accession>A0A9P4J8F4</accession>
<organism evidence="6 7">
    <name type="scientific">Myriangium duriaei CBS 260.36</name>
    <dbReference type="NCBI Taxonomy" id="1168546"/>
    <lineage>
        <taxon>Eukaryota</taxon>
        <taxon>Fungi</taxon>
        <taxon>Dikarya</taxon>
        <taxon>Ascomycota</taxon>
        <taxon>Pezizomycotina</taxon>
        <taxon>Dothideomycetes</taxon>
        <taxon>Dothideomycetidae</taxon>
        <taxon>Myriangiales</taxon>
        <taxon>Myriangiaceae</taxon>
        <taxon>Myriangium</taxon>
    </lineage>
</organism>
<evidence type="ECO:0000256" key="5">
    <source>
        <dbReference type="SAM" id="Phobius"/>
    </source>
</evidence>
<name>A0A9P4J8F4_9PEZI</name>
<dbReference type="GO" id="GO:0006890">
    <property type="term" value="P:retrograde vesicle-mediated transport, Golgi to endoplasmic reticulum"/>
    <property type="evidence" value="ECO:0007669"/>
    <property type="project" value="TreeGrafter"/>
</dbReference>
<feature type="transmembrane region" description="Helical" evidence="5">
    <location>
        <begin position="157"/>
        <end position="180"/>
    </location>
</feature>
<reference evidence="6" key="1">
    <citation type="journal article" date="2020" name="Stud. Mycol.">
        <title>101 Dothideomycetes genomes: a test case for predicting lifestyles and emergence of pathogens.</title>
        <authorList>
            <person name="Haridas S."/>
            <person name="Albert R."/>
            <person name="Binder M."/>
            <person name="Bloem J."/>
            <person name="Labutti K."/>
            <person name="Salamov A."/>
            <person name="Andreopoulos B."/>
            <person name="Baker S."/>
            <person name="Barry K."/>
            <person name="Bills G."/>
            <person name="Bluhm B."/>
            <person name="Cannon C."/>
            <person name="Castanera R."/>
            <person name="Culley D."/>
            <person name="Daum C."/>
            <person name="Ezra D."/>
            <person name="Gonzalez J."/>
            <person name="Henrissat B."/>
            <person name="Kuo A."/>
            <person name="Liang C."/>
            <person name="Lipzen A."/>
            <person name="Lutzoni F."/>
            <person name="Magnuson J."/>
            <person name="Mondo S."/>
            <person name="Nolan M."/>
            <person name="Ohm R."/>
            <person name="Pangilinan J."/>
            <person name="Park H.-J."/>
            <person name="Ramirez L."/>
            <person name="Alfaro M."/>
            <person name="Sun H."/>
            <person name="Tritt A."/>
            <person name="Yoshinaga Y."/>
            <person name="Zwiers L.-H."/>
            <person name="Turgeon B."/>
            <person name="Goodwin S."/>
            <person name="Spatafora J."/>
            <person name="Crous P."/>
            <person name="Grigoriev I."/>
        </authorList>
    </citation>
    <scope>NUCLEOTIDE SEQUENCE</scope>
    <source>
        <strain evidence="6">CBS 260.36</strain>
    </source>
</reference>
<evidence type="ECO:0000256" key="2">
    <source>
        <dbReference type="ARBA" id="ARBA00022989"/>
    </source>
</evidence>
<feature type="region of interest" description="Disordered" evidence="4">
    <location>
        <begin position="1"/>
        <end position="98"/>
    </location>
</feature>
<protein>
    <recommendedName>
        <fullName evidence="8">GET complex, subunit GET2</fullName>
    </recommendedName>
</protein>
<dbReference type="OrthoDB" id="5393181at2759"/>
<dbReference type="PANTHER" id="PTHR28263:SF1">
    <property type="entry name" value="GOLGI TO ER TRAFFIC PROTEIN 2"/>
    <property type="match status" value="1"/>
</dbReference>
<dbReference type="EMBL" id="ML996084">
    <property type="protein sequence ID" value="KAF2154234.1"/>
    <property type="molecule type" value="Genomic_DNA"/>
</dbReference>
<evidence type="ECO:0000256" key="4">
    <source>
        <dbReference type="SAM" id="MobiDB-lite"/>
    </source>
</evidence>
<sequence>MADTAEESPAQRQARLRREKRNARITSEGTDRLAKITGVSGRPAPAVENVSQPPPQPTVSASVDDPAEVDISEHHWRPEPRRLPSNTPTPRSEMDPNADPMMQMMQQMLAGMPGGDPSNPNAPNGGMPGLPPFMQSMMSGQQKAAQEAAQPVSDTAYVWRIVHAVFALSLAVYVAMTTTFNGTKLARNRPVDPEEAAGPNIFYIFATVETVLQSSRYFLEKGQLQGAGWLATIANSGMVPEPWVSYIRVAGRYMTIWTTVVGDAMTVVFVLGVIAWWKGMATA</sequence>
<dbReference type="AlphaFoldDB" id="A0A9P4J8F4"/>
<feature type="compositionally biased region" description="Basic residues" evidence="4">
    <location>
        <begin position="14"/>
        <end position="23"/>
    </location>
</feature>
<proteinExistence type="predicted"/>
<dbReference type="PANTHER" id="PTHR28263">
    <property type="entry name" value="GOLGI TO ER TRAFFIC PROTEIN 2"/>
    <property type="match status" value="1"/>
</dbReference>
<evidence type="ECO:0000313" key="6">
    <source>
        <dbReference type="EMBL" id="KAF2154234.1"/>
    </source>
</evidence>
<feature type="compositionally biased region" description="Basic and acidic residues" evidence="4">
    <location>
        <begin position="71"/>
        <end position="82"/>
    </location>
</feature>
<dbReference type="Pfam" id="PF08690">
    <property type="entry name" value="GET2"/>
    <property type="match status" value="1"/>
</dbReference>
<feature type="transmembrane region" description="Helical" evidence="5">
    <location>
        <begin position="256"/>
        <end position="277"/>
    </location>
</feature>
<keyword evidence="1 5" id="KW-0812">Transmembrane</keyword>
<keyword evidence="2 5" id="KW-1133">Transmembrane helix</keyword>
<dbReference type="InterPro" id="IPR028143">
    <property type="entry name" value="Get2/sif1"/>
</dbReference>
<keyword evidence="7" id="KW-1185">Reference proteome</keyword>
<keyword evidence="3 5" id="KW-0472">Membrane</keyword>
<dbReference type="Proteomes" id="UP000799439">
    <property type="component" value="Unassembled WGS sequence"/>
</dbReference>
<evidence type="ECO:0000313" key="7">
    <source>
        <dbReference type="Proteomes" id="UP000799439"/>
    </source>
</evidence>
<gene>
    <name evidence="6" type="ORF">K461DRAFT_267281</name>
</gene>
<evidence type="ECO:0008006" key="8">
    <source>
        <dbReference type="Google" id="ProtNLM"/>
    </source>
</evidence>
<evidence type="ECO:0000256" key="3">
    <source>
        <dbReference type="ARBA" id="ARBA00023136"/>
    </source>
</evidence>
<comment type="caution">
    <text evidence="6">The sequence shown here is derived from an EMBL/GenBank/DDBJ whole genome shotgun (WGS) entry which is preliminary data.</text>
</comment>
<evidence type="ECO:0000256" key="1">
    <source>
        <dbReference type="ARBA" id="ARBA00022692"/>
    </source>
</evidence>